<evidence type="ECO:0000313" key="3">
    <source>
        <dbReference type="Proteomes" id="UP001501442"/>
    </source>
</evidence>
<keyword evidence="1" id="KW-0472">Membrane</keyword>
<dbReference type="EMBL" id="BAABHK010000013">
    <property type="protein sequence ID" value="GAA4634135.1"/>
    <property type="molecule type" value="Genomic_DNA"/>
</dbReference>
<keyword evidence="1" id="KW-0812">Transmembrane</keyword>
<sequence length="223" mass="23781">MASHDTVPPVTTGADRPLSPARRLFSSLTWACAIPVLFVLGAWLAQYPHGLIVVGVIVALATWAVAATLAGGVWHRAGAAVVVSCSGLALTLFAGPGLYELYMKTLGTPASATVTKVEDRHNRRGADLFCTVVETAGEVKTYVLSEQQNCYDDVKALQRVTLRKDPLGLLKPRLPDGPDHPPLSVTAQIAAGLFVLTGATMFYAGQRRRPERRPAKTARPGGR</sequence>
<feature type="transmembrane region" description="Helical" evidence="1">
    <location>
        <begin position="24"/>
        <end position="45"/>
    </location>
</feature>
<evidence type="ECO:0000313" key="2">
    <source>
        <dbReference type="EMBL" id="GAA4634135.1"/>
    </source>
</evidence>
<name>A0ABP8UMG4_9ACTN</name>
<comment type="caution">
    <text evidence="2">The sequence shown here is derived from an EMBL/GenBank/DDBJ whole genome shotgun (WGS) entry which is preliminary data.</text>
</comment>
<protein>
    <recommendedName>
        <fullName evidence="4">Integral membrane protein</fullName>
    </recommendedName>
</protein>
<dbReference type="Proteomes" id="UP001501442">
    <property type="component" value="Unassembled WGS sequence"/>
</dbReference>
<feature type="transmembrane region" description="Helical" evidence="1">
    <location>
        <begin position="185"/>
        <end position="204"/>
    </location>
</feature>
<proteinExistence type="predicted"/>
<accession>A0ABP8UMG4</accession>
<gene>
    <name evidence="2" type="ORF">GCM10023196_074460</name>
</gene>
<organism evidence="2 3">
    <name type="scientific">Actinoallomurus vinaceus</name>
    <dbReference type="NCBI Taxonomy" id="1080074"/>
    <lineage>
        <taxon>Bacteria</taxon>
        <taxon>Bacillati</taxon>
        <taxon>Actinomycetota</taxon>
        <taxon>Actinomycetes</taxon>
        <taxon>Streptosporangiales</taxon>
        <taxon>Thermomonosporaceae</taxon>
        <taxon>Actinoallomurus</taxon>
    </lineage>
</organism>
<reference evidence="3" key="1">
    <citation type="journal article" date="2019" name="Int. J. Syst. Evol. Microbiol.">
        <title>The Global Catalogue of Microorganisms (GCM) 10K type strain sequencing project: providing services to taxonomists for standard genome sequencing and annotation.</title>
        <authorList>
            <consortium name="The Broad Institute Genomics Platform"/>
            <consortium name="The Broad Institute Genome Sequencing Center for Infectious Disease"/>
            <person name="Wu L."/>
            <person name="Ma J."/>
        </authorList>
    </citation>
    <scope>NUCLEOTIDE SEQUENCE [LARGE SCALE GENOMIC DNA]</scope>
    <source>
        <strain evidence="3">JCM 17939</strain>
    </source>
</reference>
<evidence type="ECO:0000256" key="1">
    <source>
        <dbReference type="SAM" id="Phobius"/>
    </source>
</evidence>
<feature type="transmembrane region" description="Helical" evidence="1">
    <location>
        <begin position="51"/>
        <end position="70"/>
    </location>
</feature>
<keyword evidence="1" id="KW-1133">Transmembrane helix</keyword>
<evidence type="ECO:0008006" key="4">
    <source>
        <dbReference type="Google" id="ProtNLM"/>
    </source>
</evidence>
<feature type="transmembrane region" description="Helical" evidence="1">
    <location>
        <begin position="77"/>
        <end position="99"/>
    </location>
</feature>
<keyword evidence="3" id="KW-1185">Reference proteome</keyword>